<reference evidence="1 2" key="1">
    <citation type="submission" date="2020-12" db="EMBL/GenBank/DDBJ databases">
        <title>Hymenobacter sp.</title>
        <authorList>
            <person name="Kim M.K."/>
        </authorList>
    </citation>
    <scope>NUCLEOTIDE SEQUENCE [LARGE SCALE GENOMIC DNA]</scope>
    <source>
        <strain evidence="1 2">BT442</strain>
    </source>
</reference>
<proteinExistence type="predicted"/>
<sequence length="227" mass="24531">MSRSPVAVLLFTRSAGEEAVHKRFISHGTRAGNAAVAAQLIHLAETIASRAEVDFVRVDSARQTGATFGERLTNAMRRVFGQEYEYLLVMGNDCPQLTEHLLRQAAAAVQQTGAVVGPATDGGVYLLGMSRAVFESQDWDQLPWQTAQLGVVLRRQLPLAAGVLPVLADVDDEQGLAVALRQRLTRPLLRRLRRLRGPQSVAQPAAVITVGQCADVAARPRRGPPAL</sequence>
<accession>A0ABS0Q632</accession>
<name>A0ABS0Q632_9BACT</name>
<protein>
    <submittedName>
        <fullName evidence="1">DUF2064 domain-containing protein</fullName>
    </submittedName>
</protein>
<dbReference type="PANTHER" id="PTHR36529:SF1">
    <property type="entry name" value="GLYCOSYLTRANSFERASE"/>
    <property type="match status" value="1"/>
</dbReference>
<dbReference type="PANTHER" id="PTHR36529">
    <property type="entry name" value="SLL1095 PROTEIN"/>
    <property type="match status" value="1"/>
</dbReference>
<comment type="caution">
    <text evidence="1">The sequence shown here is derived from an EMBL/GenBank/DDBJ whole genome shotgun (WGS) entry which is preliminary data.</text>
</comment>
<dbReference type="InterPro" id="IPR018641">
    <property type="entry name" value="Trfase_1_rSAM/seldom-assoc"/>
</dbReference>
<evidence type="ECO:0000313" key="2">
    <source>
        <dbReference type="Proteomes" id="UP000625631"/>
    </source>
</evidence>
<dbReference type="Gene3D" id="3.90.550.10">
    <property type="entry name" value="Spore Coat Polysaccharide Biosynthesis Protein SpsA, Chain A"/>
    <property type="match status" value="1"/>
</dbReference>
<dbReference type="SUPFAM" id="SSF53448">
    <property type="entry name" value="Nucleotide-diphospho-sugar transferases"/>
    <property type="match status" value="1"/>
</dbReference>
<dbReference type="InterPro" id="IPR029044">
    <property type="entry name" value="Nucleotide-diphossugar_trans"/>
</dbReference>
<dbReference type="Proteomes" id="UP000625631">
    <property type="component" value="Unassembled WGS sequence"/>
</dbReference>
<dbReference type="EMBL" id="JAEDAE010000003">
    <property type="protein sequence ID" value="MBH8558119.1"/>
    <property type="molecule type" value="Genomic_DNA"/>
</dbReference>
<keyword evidence="2" id="KW-1185">Reference proteome</keyword>
<evidence type="ECO:0000313" key="1">
    <source>
        <dbReference type="EMBL" id="MBH8558119.1"/>
    </source>
</evidence>
<dbReference type="RefSeq" id="WP_198075184.1">
    <property type="nucleotide sequence ID" value="NZ_JAEDAE010000003.1"/>
</dbReference>
<organism evidence="1 2">
    <name type="scientific">Hymenobacter negativus</name>
    <dbReference type="NCBI Taxonomy" id="2795026"/>
    <lineage>
        <taxon>Bacteria</taxon>
        <taxon>Pseudomonadati</taxon>
        <taxon>Bacteroidota</taxon>
        <taxon>Cytophagia</taxon>
        <taxon>Cytophagales</taxon>
        <taxon>Hymenobacteraceae</taxon>
        <taxon>Hymenobacter</taxon>
    </lineage>
</organism>
<dbReference type="Pfam" id="PF09837">
    <property type="entry name" value="DUF2064"/>
    <property type="match status" value="1"/>
</dbReference>
<gene>
    <name evidence="1" type="ORF">I7X13_08680</name>
</gene>